<dbReference type="Pfam" id="PF00551">
    <property type="entry name" value="Formyl_trans_N"/>
    <property type="match status" value="1"/>
</dbReference>
<dbReference type="RefSeq" id="WP_310798010.1">
    <property type="nucleotide sequence ID" value="NZ_CP123872.1"/>
</dbReference>
<sequence length="216" mass="23621">MSNLKLGVMISGRGSNLQALIDACADPGFPAEIVVVISNKADAYGLERARMAGIKAVSFSQKKHSSKEAYEQSIDAELRDMGVELVCLAGYMRILGSDFVKGWIDHMINIHPSLLPAYKGLNTHKRALEDGCRFTGCTVHYVVPDLDSGPIISQAAIPISMDDTNETLADKVLPYEHKLYPYAVKLIAEKRINLINNVVHIKGYEDPINGVINPAV</sequence>
<evidence type="ECO:0000256" key="3">
    <source>
        <dbReference type="ARBA" id="ARBA00022755"/>
    </source>
</evidence>
<dbReference type="GO" id="GO:0004644">
    <property type="term" value="F:phosphoribosylglycinamide formyltransferase activity"/>
    <property type="evidence" value="ECO:0007669"/>
    <property type="project" value="UniProtKB-UniRule"/>
</dbReference>
<dbReference type="PANTHER" id="PTHR43369">
    <property type="entry name" value="PHOSPHORIBOSYLGLYCINAMIDE FORMYLTRANSFERASE"/>
    <property type="match status" value="1"/>
</dbReference>
<feature type="binding site" evidence="4">
    <location>
        <begin position="14"/>
        <end position="16"/>
    </location>
    <ligand>
        <name>N(1)-(5-phospho-beta-D-ribosyl)glycinamide</name>
        <dbReference type="ChEBI" id="CHEBI:143788"/>
    </ligand>
</feature>
<keyword evidence="7" id="KW-1185">Reference proteome</keyword>
<dbReference type="EC" id="2.1.2.2" evidence="4"/>
<feature type="binding site" evidence="4">
    <location>
        <begin position="92"/>
        <end position="95"/>
    </location>
    <ligand>
        <name>(6R)-10-formyltetrahydrofolate</name>
        <dbReference type="ChEBI" id="CHEBI:195366"/>
    </ligand>
</feature>
<evidence type="ECO:0000256" key="1">
    <source>
        <dbReference type="ARBA" id="ARBA00005054"/>
    </source>
</evidence>
<evidence type="ECO:0000259" key="5">
    <source>
        <dbReference type="Pfam" id="PF00551"/>
    </source>
</evidence>
<comment type="pathway">
    <text evidence="1 4">Purine metabolism; IMP biosynthesis via de novo pathway; N(2)-formyl-N(1)-(5-phospho-D-ribosyl)glycinamide from N(1)-(5-phospho-D-ribosyl)glycinamide (10-formyl THF route): step 1/1.</text>
</comment>
<keyword evidence="3 4" id="KW-0658">Purine biosynthesis</keyword>
<dbReference type="PANTHER" id="PTHR43369:SF2">
    <property type="entry name" value="PHOSPHORIBOSYLGLYCINAMIDE FORMYLTRANSFERASE"/>
    <property type="match status" value="1"/>
</dbReference>
<dbReference type="InterPro" id="IPR036477">
    <property type="entry name" value="Formyl_transf_N_sf"/>
</dbReference>
<comment type="similarity">
    <text evidence="4">Belongs to the GART family.</text>
</comment>
<dbReference type="InterPro" id="IPR004607">
    <property type="entry name" value="GART"/>
</dbReference>
<keyword evidence="2 4" id="KW-0808">Transferase</keyword>
<accession>A0AA52ECH3</accession>
<comment type="function">
    <text evidence="4">Catalyzes the transfer of a formyl group from 10-formyltetrahydrofolate to 5-phospho-ribosyl-glycinamide (GAR), producing 5-phospho-ribosyl-N-formylglycinamide (FGAR) and tetrahydrofolate.</text>
</comment>
<dbReference type="InterPro" id="IPR002376">
    <property type="entry name" value="Formyl_transf_N"/>
</dbReference>
<dbReference type="CDD" id="cd08645">
    <property type="entry name" value="FMT_core_GART"/>
    <property type="match status" value="1"/>
</dbReference>
<evidence type="ECO:0000313" key="6">
    <source>
        <dbReference type="EMBL" id="WND02175.1"/>
    </source>
</evidence>
<organism evidence="6 7">
    <name type="scientific">Temperatibacter marinus</name>
    <dbReference type="NCBI Taxonomy" id="1456591"/>
    <lineage>
        <taxon>Bacteria</taxon>
        <taxon>Pseudomonadati</taxon>
        <taxon>Pseudomonadota</taxon>
        <taxon>Alphaproteobacteria</taxon>
        <taxon>Kordiimonadales</taxon>
        <taxon>Temperatibacteraceae</taxon>
        <taxon>Temperatibacter</taxon>
    </lineage>
</organism>
<feature type="binding site" evidence="4">
    <location>
        <position position="109"/>
    </location>
    <ligand>
        <name>(6R)-10-formyltetrahydrofolate</name>
        <dbReference type="ChEBI" id="CHEBI:195366"/>
    </ligand>
</feature>
<feature type="domain" description="Formyl transferase N-terminal" evidence="5">
    <location>
        <begin position="5"/>
        <end position="184"/>
    </location>
</feature>
<name>A0AA52ECH3_9PROT</name>
<dbReference type="EMBL" id="CP123872">
    <property type="protein sequence ID" value="WND02175.1"/>
    <property type="molecule type" value="Genomic_DNA"/>
</dbReference>
<protein>
    <recommendedName>
        <fullName evidence="4">Phosphoribosylglycinamide formyltransferase</fullName>
        <ecNumber evidence="4">2.1.2.2</ecNumber>
    </recommendedName>
    <alternativeName>
        <fullName evidence="4">5'-phosphoribosylglycinamide transformylase</fullName>
    </alternativeName>
    <alternativeName>
        <fullName evidence="4">GAR transformylase</fullName>
        <shortName evidence="4">GART</shortName>
    </alternativeName>
</protein>
<proteinExistence type="inferred from homology"/>
<comment type="catalytic activity">
    <reaction evidence="4">
        <text>N(1)-(5-phospho-beta-D-ribosyl)glycinamide + (6R)-10-formyltetrahydrofolate = N(2)-formyl-N(1)-(5-phospho-beta-D-ribosyl)glycinamide + (6S)-5,6,7,8-tetrahydrofolate + H(+)</text>
        <dbReference type="Rhea" id="RHEA:15053"/>
        <dbReference type="ChEBI" id="CHEBI:15378"/>
        <dbReference type="ChEBI" id="CHEBI:57453"/>
        <dbReference type="ChEBI" id="CHEBI:143788"/>
        <dbReference type="ChEBI" id="CHEBI:147286"/>
        <dbReference type="ChEBI" id="CHEBI:195366"/>
        <dbReference type="EC" id="2.1.2.2"/>
    </reaction>
</comment>
<gene>
    <name evidence="4 6" type="primary">purN</name>
    <name evidence="6" type="ORF">QGN29_11500</name>
</gene>
<dbReference type="AlphaFoldDB" id="A0AA52ECH3"/>
<dbReference type="GO" id="GO:0005829">
    <property type="term" value="C:cytosol"/>
    <property type="evidence" value="ECO:0007669"/>
    <property type="project" value="TreeGrafter"/>
</dbReference>
<feature type="site" description="Raises pKa of active site His" evidence="4">
    <location>
        <position position="147"/>
    </location>
</feature>
<dbReference type="Gene3D" id="3.40.50.170">
    <property type="entry name" value="Formyl transferase, N-terminal domain"/>
    <property type="match status" value="1"/>
</dbReference>
<evidence type="ECO:0000256" key="4">
    <source>
        <dbReference type="HAMAP-Rule" id="MF_01930"/>
    </source>
</evidence>
<feature type="binding site" evidence="4">
    <location>
        <position position="67"/>
    </location>
    <ligand>
        <name>(6R)-10-formyltetrahydrofolate</name>
        <dbReference type="ChEBI" id="CHEBI:195366"/>
    </ligand>
</feature>
<dbReference type="HAMAP" id="MF_01930">
    <property type="entry name" value="PurN"/>
    <property type="match status" value="1"/>
</dbReference>
<evidence type="ECO:0000313" key="7">
    <source>
        <dbReference type="Proteomes" id="UP001268683"/>
    </source>
</evidence>
<evidence type="ECO:0000256" key="2">
    <source>
        <dbReference type="ARBA" id="ARBA00022679"/>
    </source>
</evidence>
<dbReference type="SUPFAM" id="SSF53328">
    <property type="entry name" value="Formyltransferase"/>
    <property type="match status" value="1"/>
</dbReference>
<dbReference type="KEGG" id="tmk:QGN29_11500"/>
<dbReference type="GO" id="GO:0006189">
    <property type="term" value="P:'de novo' IMP biosynthetic process"/>
    <property type="evidence" value="ECO:0007669"/>
    <property type="project" value="UniProtKB-UniRule"/>
</dbReference>
<feature type="active site" description="Proton donor" evidence="4">
    <location>
        <position position="111"/>
    </location>
</feature>
<reference evidence="6" key="1">
    <citation type="submission" date="2023-04" db="EMBL/GenBank/DDBJ databases">
        <title>Complete genome sequence of Temperatibacter marinus.</title>
        <authorList>
            <person name="Rong J.-C."/>
            <person name="Yi M.-L."/>
            <person name="Zhao Q."/>
        </authorList>
    </citation>
    <scope>NUCLEOTIDE SEQUENCE</scope>
    <source>
        <strain evidence="6">NBRC 110045</strain>
    </source>
</reference>
<dbReference type="NCBIfam" id="TIGR00639">
    <property type="entry name" value="PurN"/>
    <property type="match status" value="1"/>
</dbReference>
<dbReference type="Proteomes" id="UP001268683">
    <property type="component" value="Chromosome"/>
</dbReference>